<proteinExistence type="inferred from homology"/>
<comment type="subcellular location">
    <subcellularLocation>
        <location evidence="1">Membrane</location>
    </subcellularLocation>
</comment>
<sequence>MRLPQRENPITSVACSFQPSTGILVCNASSKTGSKLDSTFILPAVKDVDAGAIVTDTTPLGTLLPKFHTTEAANMKPDGHHPLHPVQHVPIVPVATEPTSGDPLDLVIAKRKRKELADPVIAEAILTASKLPPPLIPETQNTEDVPEEIQQLIRFGLVKQGYEAENVDFFRNYALDQLPQPPQPVVSVPTLSRYEQFKRKYLDPAFRSYRYDEESLDEDASRDTFKSTVHADEDWFMESVLHVVCMLLIIITLPLSLIFCLKVVAHYERAVLFRLGRLISATAQGPGLIFVLPCLDRYRILDLRTFTFDVPTQEVLTKDSVTVVVNAVVYYRVRDPVRAVVNVEDANRATRVLGQTTLRNVLGTVNLDELLTAREDIAALMQECLDSVTEAWGVKVERVEIKDVRLPIQLQRAMAAEAESVREATAKVIAAEGEMRASGALKAAAFEINQHPIAMQLRYLQAMNSISSGKESTIVFPVPLDLFSFFRTHCDNTDSKELTAADGKKLLEQLRLSLEDLQIRSELQKDLNEDYFSHDQLDASTLIV</sequence>
<dbReference type="InterPro" id="IPR043202">
    <property type="entry name" value="Band-7_stomatin-like"/>
</dbReference>
<feature type="domain" description="Band 7" evidence="6">
    <location>
        <begin position="259"/>
        <end position="418"/>
    </location>
</feature>
<feature type="coiled-coil region" evidence="4">
    <location>
        <begin position="500"/>
        <end position="527"/>
    </location>
</feature>
<dbReference type="PANTHER" id="PTHR10264">
    <property type="entry name" value="BAND 7 PROTEIN-RELATED"/>
    <property type="match status" value="1"/>
</dbReference>
<accession>A0A8S9YUY5</accession>
<evidence type="ECO:0000259" key="6">
    <source>
        <dbReference type="SMART" id="SM00244"/>
    </source>
</evidence>
<dbReference type="AlphaFoldDB" id="A0A8S9YUY5"/>
<dbReference type="PANTHER" id="PTHR10264:SF19">
    <property type="entry name" value="AT06885P-RELATED"/>
    <property type="match status" value="1"/>
</dbReference>
<feature type="transmembrane region" description="Helical" evidence="5">
    <location>
        <begin position="271"/>
        <end position="295"/>
    </location>
</feature>
<protein>
    <recommendedName>
        <fullName evidence="6">Band 7 domain-containing protein</fullName>
    </recommendedName>
</protein>
<evidence type="ECO:0000256" key="5">
    <source>
        <dbReference type="SAM" id="Phobius"/>
    </source>
</evidence>
<dbReference type="SUPFAM" id="SSF117892">
    <property type="entry name" value="Band 7/SPFH domain"/>
    <property type="match status" value="1"/>
</dbReference>
<name>A0A8S9YUY5_9TREM</name>
<evidence type="ECO:0000313" key="7">
    <source>
        <dbReference type="EMBL" id="KAF7257216.1"/>
    </source>
</evidence>
<comment type="similarity">
    <text evidence="2">Belongs to the band 7/mec-2 family.</text>
</comment>
<dbReference type="EMBL" id="JTDE01002543">
    <property type="protein sequence ID" value="KAF7257216.1"/>
    <property type="molecule type" value="Genomic_DNA"/>
</dbReference>
<evidence type="ECO:0000256" key="3">
    <source>
        <dbReference type="ARBA" id="ARBA00023136"/>
    </source>
</evidence>
<dbReference type="InterPro" id="IPR001107">
    <property type="entry name" value="Band_7"/>
</dbReference>
<dbReference type="SMART" id="SM00244">
    <property type="entry name" value="PHB"/>
    <property type="match status" value="1"/>
</dbReference>
<evidence type="ECO:0000256" key="1">
    <source>
        <dbReference type="ARBA" id="ARBA00004370"/>
    </source>
</evidence>
<comment type="caution">
    <text evidence="7">The sequence shown here is derived from an EMBL/GenBank/DDBJ whole genome shotgun (WGS) entry which is preliminary data.</text>
</comment>
<keyword evidence="5" id="KW-0812">Transmembrane</keyword>
<organism evidence="7 8">
    <name type="scientific">Paragonimus skrjabini miyazakii</name>
    <dbReference type="NCBI Taxonomy" id="59628"/>
    <lineage>
        <taxon>Eukaryota</taxon>
        <taxon>Metazoa</taxon>
        <taxon>Spiralia</taxon>
        <taxon>Lophotrochozoa</taxon>
        <taxon>Platyhelminthes</taxon>
        <taxon>Trematoda</taxon>
        <taxon>Digenea</taxon>
        <taxon>Plagiorchiida</taxon>
        <taxon>Troglotremata</taxon>
        <taxon>Troglotrematidae</taxon>
        <taxon>Paragonimus</taxon>
    </lineage>
</organism>
<keyword evidence="8" id="KW-1185">Reference proteome</keyword>
<dbReference type="PROSITE" id="PS01270">
    <property type="entry name" value="BAND_7"/>
    <property type="match status" value="1"/>
</dbReference>
<keyword evidence="3 5" id="KW-0472">Membrane</keyword>
<evidence type="ECO:0000256" key="2">
    <source>
        <dbReference type="ARBA" id="ARBA00008164"/>
    </source>
</evidence>
<gene>
    <name evidence="7" type="ORF">EG68_06022</name>
</gene>
<dbReference type="GO" id="GO:0005886">
    <property type="term" value="C:plasma membrane"/>
    <property type="evidence" value="ECO:0007669"/>
    <property type="project" value="InterPro"/>
</dbReference>
<dbReference type="Proteomes" id="UP000822476">
    <property type="component" value="Unassembled WGS sequence"/>
</dbReference>
<dbReference type="InterPro" id="IPR018080">
    <property type="entry name" value="Band_7/stomatin-like_CS"/>
</dbReference>
<dbReference type="Gene3D" id="6.10.250.2090">
    <property type="match status" value="1"/>
</dbReference>
<dbReference type="PRINTS" id="PR00721">
    <property type="entry name" value="STOMATIN"/>
</dbReference>
<dbReference type="OrthoDB" id="2105077at2759"/>
<dbReference type="Gene3D" id="3.30.479.30">
    <property type="entry name" value="Band 7 domain"/>
    <property type="match status" value="1"/>
</dbReference>
<evidence type="ECO:0000313" key="8">
    <source>
        <dbReference type="Proteomes" id="UP000822476"/>
    </source>
</evidence>
<feature type="transmembrane region" description="Helical" evidence="5">
    <location>
        <begin position="240"/>
        <end position="265"/>
    </location>
</feature>
<dbReference type="InterPro" id="IPR001972">
    <property type="entry name" value="Stomatin_HflK_fam"/>
</dbReference>
<evidence type="ECO:0000256" key="4">
    <source>
        <dbReference type="SAM" id="Coils"/>
    </source>
</evidence>
<reference evidence="7" key="1">
    <citation type="submission" date="2019-07" db="EMBL/GenBank/DDBJ databases">
        <title>Annotation for the trematode Paragonimus miyazaki's.</title>
        <authorList>
            <person name="Choi Y.-J."/>
        </authorList>
    </citation>
    <scope>NUCLEOTIDE SEQUENCE</scope>
    <source>
        <strain evidence="7">Japan</strain>
    </source>
</reference>
<dbReference type="Pfam" id="PF01145">
    <property type="entry name" value="Band_7"/>
    <property type="match status" value="1"/>
</dbReference>
<dbReference type="InterPro" id="IPR036013">
    <property type="entry name" value="Band_7/SPFH_dom_sf"/>
</dbReference>
<keyword evidence="5" id="KW-1133">Transmembrane helix</keyword>
<keyword evidence="4" id="KW-0175">Coiled coil</keyword>
<dbReference type="FunFam" id="3.30.479.30:FF:000002">
    <property type="entry name" value="band 7 protein AGAP004871"/>
    <property type="match status" value="1"/>
</dbReference>